<keyword evidence="4" id="KW-1185">Reference proteome</keyword>
<comment type="caution">
    <text evidence="3">The sequence shown here is derived from an EMBL/GenBank/DDBJ whole genome shotgun (WGS) entry which is preliminary data.</text>
</comment>
<comment type="similarity">
    <text evidence="1">Belongs to the complex I LYR family.</text>
</comment>
<sequence>MAENLRCKVLSLYRALLRSSKQLKNYGFREYAIRRTKDAFHAHKNETNEEKIQELWHKGLKELQVLRRQALINYMYQAERLVIEFQENDSTRKPGWINVEDIKKNT</sequence>
<dbReference type="InterPro" id="IPR045297">
    <property type="entry name" value="Complex1_LYR_LYRM4"/>
</dbReference>
<organism evidence="3 4">
    <name type="scientific">Pneumocystis jirovecii (strain RU7)</name>
    <name type="common">Human pneumocystis pneumonia agent</name>
    <dbReference type="NCBI Taxonomy" id="1408657"/>
    <lineage>
        <taxon>Eukaryota</taxon>
        <taxon>Fungi</taxon>
        <taxon>Dikarya</taxon>
        <taxon>Ascomycota</taxon>
        <taxon>Taphrinomycotina</taxon>
        <taxon>Pneumocystomycetes</taxon>
        <taxon>Pneumocystaceae</taxon>
        <taxon>Pneumocystis</taxon>
    </lineage>
</organism>
<reference evidence="4" key="1">
    <citation type="journal article" date="2016" name="Nat. Commun.">
        <title>Genome analysis of three Pneumocystis species reveals adaptation mechanisms to life exclusively in mammalian hosts.</title>
        <authorList>
            <person name="Ma L."/>
            <person name="Chen Z."/>
            <person name="Huang D.W."/>
            <person name="Kutty G."/>
            <person name="Ishihara M."/>
            <person name="Wang H."/>
            <person name="Abouelleil A."/>
            <person name="Bishop L."/>
            <person name="Davey E."/>
            <person name="Deng R."/>
            <person name="Deng X."/>
            <person name="Fan L."/>
            <person name="Fantoni G."/>
            <person name="Fitzgerald M."/>
            <person name="Gogineni E."/>
            <person name="Goldberg J.M."/>
            <person name="Handley G."/>
            <person name="Hu X."/>
            <person name="Huber C."/>
            <person name="Jiao X."/>
            <person name="Jones K."/>
            <person name="Levin J.Z."/>
            <person name="Liu Y."/>
            <person name="Macdonald P."/>
            <person name="Melnikov A."/>
            <person name="Raley C."/>
            <person name="Sassi M."/>
            <person name="Sherman B.T."/>
            <person name="Song X."/>
            <person name="Sykes S."/>
            <person name="Tran B."/>
            <person name="Walsh L."/>
            <person name="Xia Y."/>
            <person name="Yang J."/>
            <person name="Young S."/>
            <person name="Zeng Q."/>
            <person name="Zheng X."/>
            <person name="Stephens R."/>
            <person name="Nusbaum C."/>
            <person name="Birren B.W."/>
            <person name="Azadi P."/>
            <person name="Lempicki R.A."/>
            <person name="Cuomo C.A."/>
            <person name="Kovacs J.A."/>
        </authorList>
    </citation>
    <scope>NUCLEOTIDE SEQUENCE [LARGE SCALE GENOMIC DNA]</scope>
    <source>
        <strain evidence="4">RU7</strain>
    </source>
</reference>
<dbReference type="Proteomes" id="UP000053447">
    <property type="component" value="Unassembled WGS sequence"/>
</dbReference>
<dbReference type="PANTHER" id="PTHR13166">
    <property type="entry name" value="PROTEIN C6ORF149"/>
    <property type="match status" value="1"/>
</dbReference>
<dbReference type="STRING" id="1408657.A0A0W4ZVE2"/>
<protein>
    <recommendedName>
        <fullName evidence="2">Complex 1 LYR protein domain-containing protein</fullName>
    </recommendedName>
</protein>
<dbReference type="AlphaFoldDB" id="A0A0W4ZVE2"/>
<dbReference type="CDD" id="cd20264">
    <property type="entry name" value="Complex1_LYR_LYRM4"/>
    <property type="match status" value="1"/>
</dbReference>
<dbReference type="OrthoDB" id="275715at2759"/>
<dbReference type="InterPro" id="IPR051522">
    <property type="entry name" value="ISC_assembly_LYR"/>
</dbReference>
<proteinExistence type="inferred from homology"/>
<dbReference type="GO" id="GO:0016226">
    <property type="term" value="P:iron-sulfur cluster assembly"/>
    <property type="evidence" value="ECO:0007669"/>
    <property type="project" value="InterPro"/>
</dbReference>
<evidence type="ECO:0000259" key="2">
    <source>
        <dbReference type="Pfam" id="PF05347"/>
    </source>
</evidence>
<feature type="domain" description="Complex 1 LYR protein" evidence="2">
    <location>
        <begin position="8"/>
        <end position="65"/>
    </location>
</feature>
<evidence type="ECO:0000313" key="4">
    <source>
        <dbReference type="Proteomes" id="UP000053447"/>
    </source>
</evidence>
<dbReference type="RefSeq" id="XP_018231038.1">
    <property type="nucleotide sequence ID" value="XM_018372702.1"/>
</dbReference>
<accession>A0A0W4ZVE2</accession>
<dbReference type="Pfam" id="PF05347">
    <property type="entry name" value="Complex1_LYR"/>
    <property type="match status" value="1"/>
</dbReference>
<dbReference type="GeneID" id="28938957"/>
<name>A0A0W4ZVE2_PNEJ7</name>
<gene>
    <name evidence="3" type="ORF">T551_00436</name>
</gene>
<dbReference type="InterPro" id="IPR008011">
    <property type="entry name" value="Complex1_LYR_dom"/>
</dbReference>
<dbReference type="EMBL" id="LFWA01000002">
    <property type="protein sequence ID" value="KTW32346.1"/>
    <property type="molecule type" value="Genomic_DNA"/>
</dbReference>
<dbReference type="GO" id="GO:1990221">
    <property type="term" value="C:L-cysteine desulfurase complex"/>
    <property type="evidence" value="ECO:0007669"/>
    <property type="project" value="TreeGrafter"/>
</dbReference>
<dbReference type="eggNOG" id="KOG3801">
    <property type="taxonomic scope" value="Eukaryota"/>
</dbReference>
<evidence type="ECO:0000313" key="3">
    <source>
        <dbReference type="EMBL" id="KTW32346.1"/>
    </source>
</evidence>
<dbReference type="GO" id="GO:0005739">
    <property type="term" value="C:mitochondrion"/>
    <property type="evidence" value="ECO:0007669"/>
    <property type="project" value="TreeGrafter"/>
</dbReference>
<evidence type="ECO:0000256" key="1">
    <source>
        <dbReference type="ARBA" id="ARBA00009508"/>
    </source>
</evidence>
<dbReference type="VEuPathDB" id="FungiDB:T551_00436"/>
<dbReference type="PANTHER" id="PTHR13166:SF7">
    <property type="entry name" value="LYR MOTIF-CONTAINING PROTEIN 4"/>
    <property type="match status" value="1"/>
</dbReference>